<dbReference type="InterPro" id="IPR050834">
    <property type="entry name" value="Glycosyltransf_2"/>
</dbReference>
<protein>
    <recommendedName>
        <fullName evidence="7">Glycosyltransferase</fullName>
    </recommendedName>
</protein>
<dbReference type="SUPFAM" id="SSF53448">
    <property type="entry name" value="Nucleotide-diphospho-sugar transferases"/>
    <property type="match status" value="1"/>
</dbReference>
<reference evidence="5" key="1">
    <citation type="journal article" date="2024" name="Int. J. Syst. Evol. Microbiol.">
        <title>Brooklawnia propionicigenes sp. nov., a facultatively anaerobic, propionate-producing bacterium isolated from a methanogenic reactor treating waste from cattle farms.</title>
        <authorList>
            <person name="Akita Y."/>
            <person name="Ueki A."/>
            <person name="Tonouchi A."/>
            <person name="Sugawara Y."/>
            <person name="Honma S."/>
            <person name="Kaku N."/>
            <person name="Ueki K."/>
        </authorList>
    </citation>
    <scope>NUCLEOTIDE SEQUENCE</scope>
    <source>
        <strain evidence="5">SH051</strain>
    </source>
</reference>
<feature type="region of interest" description="Disordered" evidence="2">
    <location>
        <begin position="740"/>
        <end position="767"/>
    </location>
</feature>
<dbReference type="InterPro" id="IPR007345">
    <property type="entry name" value="Polysacch_pyruvyl_Trfase"/>
</dbReference>
<feature type="domain" description="Glycosyltransferase 2-like" evidence="3">
    <location>
        <begin position="441"/>
        <end position="557"/>
    </location>
</feature>
<keyword evidence="6" id="KW-1185">Reference proteome</keyword>
<organism evidence="5 6">
    <name type="scientific">Brooklawnia propionicigenes</name>
    <dbReference type="NCBI Taxonomy" id="3041175"/>
    <lineage>
        <taxon>Bacteria</taxon>
        <taxon>Bacillati</taxon>
        <taxon>Actinomycetota</taxon>
        <taxon>Actinomycetes</taxon>
        <taxon>Propionibacteriales</taxon>
        <taxon>Propionibacteriaceae</taxon>
        <taxon>Brooklawnia</taxon>
    </lineage>
</organism>
<sequence>MRVALLCDTSPAADRVGNEAIGVSSTGQLQSRNIDVIPICRGHHPGFGQQRAGDRILALEFPWMPEDRQRYLAEIRAVLAGDRRALPAGDKVFTIIDQLRGVDGLVIGGGELTSRSGWLLYERLATALIVAGQGKPVILTGQSIGPDLSVSDREVLAELLDLCSLVGLRDADSYWAANQLRPGHPAIFQTIDDAVSLDVDWAAPKANRIAVTLDEQPWPFPADDYLNVMTAVIDGLAERMGAAIEFIPHMADFDGGGLDQEVHQALADRCSHPATVFPIEAGTASAQRLAQCQWVLTTRLHAAVFGLLAGASVLPIGLDRCGLSRIDGALRNWGWAEGAVPFAALWDSQTGRESEVLSDLLDEIVAGVGSEGEHLESIRDGRLGAAAQWWDRVAADLERHDESPKPLEPVATVRRFSANVRARTAGFGLTAPADVEPSAAIIMRTRDRAAMLDRAVQDVLAQTAADWQLVVVNDAGPRDPVDEVLARYAHDLEGRLSVIHNPVSHGMEAASNLGLANSVSEFVVIHDDDDSWQPCFLQQTEAYLRAHRDEQAVTVSTDIVLERLVGADYVEYHRFGYWAELRGARLIDFMKVNRMVPISILYLRSVHDEIGLYNEQLPVVGDYEFYLRLLQQFRVGYIDRRLADWRQRPDSTGANSNSMFALGDAHRDCDLALRDAYLREWTAQNGIGLPMFIAKTMEREADGLTRRMTELMGEDPLLKEIDAKLDLVLERLDLIEQQLRETGPDDATGKASSPRDTLRRIARRPGH</sequence>
<keyword evidence="1" id="KW-0175">Coiled coil</keyword>
<evidence type="ECO:0000313" key="5">
    <source>
        <dbReference type="EMBL" id="BEH02130.1"/>
    </source>
</evidence>
<dbReference type="Pfam" id="PF04230">
    <property type="entry name" value="PS_pyruv_trans"/>
    <property type="match status" value="1"/>
</dbReference>
<dbReference type="InterPro" id="IPR029044">
    <property type="entry name" value="Nucleotide-diphossugar_trans"/>
</dbReference>
<feature type="domain" description="Polysaccharide pyruvyl transferase" evidence="4">
    <location>
        <begin position="17"/>
        <end position="319"/>
    </location>
</feature>
<dbReference type="KEGG" id="broo:brsh051_14110"/>
<accession>A0AAN0KI30</accession>
<dbReference type="EMBL" id="AP028056">
    <property type="protein sequence ID" value="BEH02130.1"/>
    <property type="molecule type" value="Genomic_DNA"/>
</dbReference>
<dbReference type="Gene3D" id="3.90.550.10">
    <property type="entry name" value="Spore Coat Polysaccharide Biosynthesis Protein SpsA, Chain A"/>
    <property type="match status" value="1"/>
</dbReference>
<dbReference type="Proteomes" id="UP001431656">
    <property type="component" value="Chromosome"/>
</dbReference>
<evidence type="ECO:0000259" key="3">
    <source>
        <dbReference type="Pfam" id="PF00535"/>
    </source>
</evidence>
<dbReference type="CDD" id="cd00761">
    <property type="entry name" value="Glyco_tranf_GTA_type"/>
    <property type="match status" value="1"/>
</dbReference>
<evidence type="ECO:0000313" key="6">
    <source>
        <dbReference type="Proteomes" id="UP001431656"/>
    </source>
</evidence>
<evidence type="ECO:0000259" key="4">
    <source>
        <dbReference type="Pfam" id="PF04230"/>
    </source>
</evidence>
<dbReference type="AlphaFoldDB" id="A0AAN0KI30"/>
<proteinExistence type="predicted"/>
<dbReference type="PANTHER" id="PTHR43685:SF2">
    <property type="entry name" value="GLYCOSYLTRANSFERASE 2-LIKE DOMAIN-CONTAINING PROTEIN"/>
    <property type="match status" value="1"/>
</dbReference>
<evidence type="ECO:0008006" key="7">
    <source>
        <dbReference type="Google" id="ProtNLM"/>
    </source>
</evidence>
<dbReference type="PANTHER" id="PTHR43685">
    <property type="entry name" value="GLYCOSYLTRANSFERASE"/>
    <property type="match status" value="1"/>
</dbReference>
<dbReference type="RefSeq" id="WP_286268434.1">
    <property type="nucleotide sequence ID" value="NZ_AP028056.1"/>
</dbReference>
<gene>
    <name evidence="5" type="ORF">brsh051_14110</name>
</gene>
<dbReference type="Pfam" id="PF00535">
    <property type="entry name" value="Glycos_transf_2"/>
    <property type="match status" value="1"/>
</dbReference>
<feature type="coiled-coil region" evidence="1">
    <location>
        <begin position="694"/>
        <end position="738"/>
    </location>
</feature>
<evidence type="ECO:0000256" key="1">
    <source>
        <dbReference type="SAM" id="Coils"/>
    </source>
</evidence>
<evidence type="ECO:0000256" key="2">
    <source>
        <dbReference type="SAM" id="MobiDB-lite"/>
    </source>
</evidence>
<dbReference type="InterPro" id="IPR001173">
    <property type="entry name" value="Glyco_trans_2-like"/>
</dbReference>
<name>A0AAN0KI30_9ACTN</name>